<feature type="transmembrane region" description="Helical" evidence="8">
    <location>
        <begin position="20"/>
        <end position="45"/>
    </location>
</feature>
<gene>
    <name evidence="9" type="ORF">CVT26_010316</name>
</gene>
<name>A0A409Y106_9AGAR</name>
<comment type="subcellular location">
    <subcellularLocation>
        <location evidence="1">Endomembrane system</location>
        <topology evidence="1">Multi-pass membrane protein</topology>
    </subcellularLocation>
</comment>
<dbReference type="GO" id="GO:0012505">
    <property type="term" value="C:endomembrane system"/>
    <property type="evidence" value="ECO:0007669"/>
    <property type="project" value="UniProtKB-SubCell"/>
</dbReference>
<reference evidence="9 10" key="1">
    <citation type="journal article" date="2018" name="Evol. Lett.">
        <title>Horizontal gene cluster transfer increased hallucinogenic mushroom diversity.</title>
        <authorList>
            <person name="Reynolds H.T."/>
            <person name="Vijayakumar V."/>
            <person name="Gluck-Thaler E."/>
            <person name="Korotkin H.B."/>
            <person name="Matheny P.B."/>
            <person name="Slot J.C."/>
        </authorList>
    </citation>
    <scope>NUCLEOTIDE SEQUENCE [LARGE SCALE GENOMIC DNA]</scope>
    <source>
        <strain evidence="9 10">SRW20</strain>
    </source>
</reference>
<evidence type="ECO:0000313" key="10">
    <source>
        <dbReference type="Proteomes" id="UP000284706"/>
    </source>
</evidence>
<feature type="transmembrane region" description="Helical" evidence="8">
    <location>
        <begin position="291"/>
        <end position="315"/>
    </location>
</feature>
<evidence type="ECO:0000256" key="3">
    <source>
        <dbReference type="ARBA" id="ARBA00022448"/>
    </source>
</evidence>
<sequence length="517" mass="57261">MTANFAIDNATRGLINTGQLAVTCGLFFSLGHSTIVIVVNIAIAISSDVYNRIGGVGTIGGVVGTAVSGSFLFIVGLANSIILWKIIKRRRRNKILEQRRRNGEIIEDASEDSKGNHMIMMRILGPIVNFVNRPWKMYPVGVLFGFGFDTTSSIALLAISALARKGSDGSSIPSAHIVILPFLFTAGMTLVDSADSIIMLYSYTGFPERSLVVFSKEKVEIPKEEDAEEANPISDEKMKSEAVQEISEVAIADPEKALEEEAAEQRRVIPAIQPATTETSNRVKMNVMSGLSIILTLMSILVAFSISIIEIMGLIGQECGQCSAAAAADDGHGGGLAGRWWRGWANDLHRQGGEAQRREFLDDQWENHELHQAMMARDDYPAMVGRLKPFFRDGQLKMNHVKFNRDTDAAFSAPVTALAFLKMKESTTMEDVDRIANVTQHLCKPDEEGRPRTAWGQTEEDERLALIISGWDSLEARDTVMQEARNKAENRDTLAEIYKKVEPEARYFRLKEKFSRK</sequence>
<evidence type="ECO:0000256" key="6">
    <source>
        <dbReference type="ARBA" id="ARBA00022989"/>
    </source>
</evidence>
<dbReference type="STRING" id="231916.A0A409Y106"/>
<evidence type="ECO:0008006" key="11">
    <source>
        <dbReference type="Google" id="ProtNLM"/>
    </source>
</evidence>
<dbReference type="EMBL" id="NHYE01001336">
    <property type="protein sequence ID" value="PPQ96687.1"/>
    <property type="molecule type" value="Genomic_DNA"/>
</dbReference>
<keyword evidence="10" id="KW-1185">Reference proteome</keyword>
<feature type="transmembrane region" description="Helical" evidence="8">
    <location>
        <begin position="57"/>
        <end position="84"/>
    </location>
</feature>
<dbReference type="PANTHER" id="PTHR31611">
    <property type="entry name" value="HIGH-AFFINITY NICKEL TRANSPORT PROTEIN NIC1"/>
    <property type="match status" value="1"/>
</dbReference>
<dbReference type="OrthoDB" id="5197598at2759"/>
<dbReference type="GO" id="GO:0015099">
    <property type="term" value="F:nickel cation transmembrane transporter activity"/>
    <property type="evidence" value="ECO:0007669"/>
    <property type="project" value="InterPro"/>
</dbReference>
<organism evidence="9 10">
    <name type="scientific">Gymnopilus dilepis</name>
    <dbReference type="NCBI Taxonomy" id="231916"/>
    <lineage>
        <taxon>Eukaryota</taxon>
        <taxon>Fungi</taxon>
        <taxon>Dikarya</taxon>
        <taxon>Basidiomycota</taxon>
        <taxon>Agaricomycotina</taxon>
        <taxon>Agaricomycetes</taxon>
        <taxon>Agaricomycetidae</taxon>
        <taxon>Agaricales</taxon>
        <taxon>Agaricineae</taxon>
        <taxon>Hymenogastraceae</taxon>
        <taxon>Gymnopilus</taxon>
    </lineage>
</organism>
<evidence type="ECO:0000313" key="9">
    <source>
        <dbReference type="EMBL" id="PPQ96687.1"/>
    </source>
</evidence>
<comment type="similarity">
    <text evidence="2">Belongs to the NiCoT transporter (TC 2.A.52) family.</text>
</comment>
<accession>A0A409Y106</accession>
<evidence type="ECO:0000256" key="2">
    <source>
        <dbReference type="ARBA" id="ARBA00010892"/>
    </source>
</evidence>
<keyword evidence="7 8" id="KW-0472">Membrane</keyword>
<dbReference type="PANTHER" id="PTHR31611:SF0">
    <property type="entry name" value="HIGH-AFFINITY NICKEL TRANSPORT PROTEIN NIC1"/>
    <property type="match status" value="1"/>
</dbReference>
<feature type="transmembrane region" description="Helical" evidence="8">
    <location>
        <begin position="140"/>
        <end position="163"/>
    </location>
</feature>
<dbReference type="GO" id="GO:0005886">
    <property type="term" value="C:plasma membrane"/>
    <property type="evidence" value="ECO:0007669"/>
    <property type="project" value="InterPro"/>
</dbReference>
<evidence type="ECO:0000256" key="4">
    <source>
        <dbReference type="ARBA" id="ARBA00022596"/>
    </source>
</evidence>
<feature type="transmembrane region" description="Helical" evidence="8">
    <location>
        <begin position="175"/>
        <end position="201"/>
    </location>
</feature>
<keyword evidence="6 8" id="KW-1133">Transmembrane helix</keyword>
<dbReference type="AlphaFoldDB" id="A0A409Y106"/>
<keyword evidence="3" id="KW-0813">Transport</keyword>
<evidence type="ECO:0000256" key="5">
    <source>
        <dbReference type="ARBA" id="ARBA00022692"/>
    </source>
</evidence>
<evidence type="ECO:0000256" key="7">
    <source>
        <dbReference type="ARBA" id="ARBA00023136"/>
    </source>
</evidence>
<dbReference type="InterPro" id="IPR011541">
    <property type="entry name" value="Ni/Co_transpt_high_affinity"/>
</dbReference>
<protein>
    <recommendedName>
        <fullName evidence="11">Nickel/cobalt efflux system</fullName>
    </recommendedName>
</protein>
<dbReference type="InterPro" id="IPR004688">
    <property type="entry name" value="Ni/Co_transpt"/>
</dbReference>
<dbReference type="Proteomes" id="UP000284706">
    <property type="component" value="Unassembled WGS sequence"/>
</dbReference>
<evidence type="ECO:0000256" key="1">
    <source>
        <dbReference type="ARBA" id="ARBA00004127"/>
    </source>
</evidence>
<proteinExistence type="inferred from homology"/>
<dbReference type="Pfam" id="PF03824">
    <property type="entry name" value="NicO"/>
    <property type="match status" value="1"/>
</dbReference>
<comment type="caution">
    <text evidence="9">The sequence shown here is derived from an EMBL/GenBank/DDBJ whole genome shotgun (WGS) entry which is preliminary data.</text>
</comment>
<dbReference type="InParanoid" id="A0A409Y106"/>
<evidence type="ECO:0000256" key="8">
    <source>
        <dbReference type="SAM" id="Phobius"/>
    </source>
</evidence>
<keyword evidence="5 8" id="KW-0812">Transmembrane</keyword>
<keyword evidence="4" id="KW-0533">Nickel</keyword>